<evidence type="ECO:0000256" key="7">
    <source>
        <dbReference type="PROSITE-ProRule" id="PRU10141"/>
    </source>
</evidence>
<dbReference type="PANTHER" id="PTHR43289:SF6">
    <property type="entry name" value="SERINE_THREONINE-PROTEIN KINASE NEKL-3"/>
    <property type="match status" value="1"/>
</dbReference>
<evidence type="ECO:0000256" key="2">
    <source>
        <dbReference type="ARBA" id="ARBA00022527"/>
    </source>
</evidence>
<evidence type="ECO:0000256" key="4">
    <source>
        <dbReference type="ARBA" id="ARBA00022741"/>
    </source>
</evidence>
<evidence type="ECO:0000313" key="11">
    <source>
        <dbReference type="Proteomes" id="UP000035932"/>
    </source>
</evidence>
<dbReference type="SUPFAM" id="SSF56112">
    <property type="entry name" value="Protein kinase-like (PK-like)"/>
    <property type="match status" value="1"/>
</dbReference>
<comment type="caution">
    <text evidence="10">The sequence shown here is derived from an EMBL/GenBank/DDBJ whole genome shotgun (WGS) entry which is preliminary data.</text>
</comment>
<dbReference type="PROSITE" id="PS50011">
    <property type="entry name" value="PROTEIN_KINASE_DOM"/>
    <property type="match status" value="1"/>
</dbReference>
<dbReference type="PROSITE" id="PS00108">
    <property type="entry name" value="PROTEIN_KINASE_ST"/>
    <property type="match status" value="1"/>
</dbReference>
<gene>
    <name evidence="10" type="ORF">ACS04_24590</name>
</gene>
<feature type="binding site" evidence="7">
    <location>
        <position position="42"/>
    </location>
    <ligand>
        <name>ATP</name>
        <dbReference type="ChEBI" id="CHEBI:30616"/>
    </ligand>
</feature>
<accession>A0A0J6XJ95</accession>
<protein>
    <recommendedName>
        <fullName evidence="1">non-specific serine/threonine protein kinase</fullName>
        <ecNumber evidence="1">2.7.11.1</ecNumber>
    </recommendedName>
</protein>
<dbReference type="Pfam" id="PF00069">
    <property type="entry name" value="Pkinase"/>
    <property type="match status" value="1"/>
</dbReference>
<feature type="region of interest" description="Disordered" evidence="8">
    <location>
        <begin position="299"/>
        <end position="330"/>
    </location>
</feature>
<reference evidence="10 11" key="1">
    <citation type="submission" date="2015-06" db="EMBL/GenBank/DDBJ databases">
        <title>Recapitulation of the evolution of biosynthetic gene clusters reveals hidden chemical diversity on bacterial genomes.</title>
        <authorList>
            <person name="Cruz-Morales P."/>
            <person name="Martinez-Guerrero C."/>
            <person name="Morales-Escalante M.A."/>
            <person name="Yanez-Guerra L.A."/>
            <person name="Kopp J.F."/>
            <person name="Feldmann J."/>
            <person name="Ramos-Aboites H.E."/>
            <person name="Barona-Gomez F."/>
        </authorList>
    </citation>
    <scope>NUCLEOTIDE SEQUENCE [LARGE SCALE GENOMIC DNA]</scope>
    <source>
        <strain evidence="10 11">ATCC 31245</strain>
    </source>
</reference>
<keyword evidence="11" id="KW-1185">Reference proteome</keyword>
<evidence type="ECO:0000313" key="10">
    <source>
        <dbReference type="EMBL" id="KMO95259.1"/>
    </source>
</evidence>
<dbReference type="CDD" id="cd14014">
    <property type="entry name" value="STKc_PknB_like"/>
    <property type="match status" value="1"/>
</dbReference>
<feature type="domain" description="Protein kinase" evidence="9">
    <location>
        <begin position="13"/>
        <end position="269"/>
    </location>
</feature>
<evidence type="ECO:0000256" key="5">
    <source>
        <dbReference type="ARBA" id="ARBA00022777"/>
    </source>
</evidence>
<dbReference type="InterPro" id="IPR000719">
    <property type="entry name" value="Prot_kinase_dom"/>
</dbReference>
<dbReference type="AlphaFoldDB" id="A0A0J6XJ95"/>
<evidence type="ECO:0000256" key="6">
    <source>
        <dbReference type="ARBA" id="ARBA00022840"/>
    </source>
</evidence>
<dbReference type="Gene3D" id="1.10.510.10">
    <property type="entry name" value="Transferase(Phosphotransferase) domain 1"/>
    <property type="match status" value="1"/>
</dbReference>
<dbReference type="GO" id="GO:0005524">
    <property type="term" value="F:ATP binding"/>
    <property type="evidence" value="ECO:0007669"/>
    <property type="project" value="UniProtKB-UniRule"/>
</dbReference>
<evidence type="ECO:0000256" key="1">
    <source>
        <dbReference type="ARBA" id="ARBA00012513"/>
    </source>
</evidence>
<dbReference type="EC" id="2.7.11.1" evidence="1"/>
<dbReference type="InterPro" id="IPR008271">
    <property type="entry name" value="Ser/Thr_kinase_AS"/>
</dbReference>
<keyword evidence="3" id="KW-0808">Transferase</keyword>
<evidence type="ECO:0000256" key="3">
    <source>
        <dbReference type="ARBA" id="ARBA00022679"/>
    </source>
</evidence>
<evidence type="ECO:0000256" key="8">
    <source>
        <dbReference type="SAM" id="MobiDB-lite"/>
    </source>
</evidence>
<dbReference type="Proteomes" id="UP000035932">
    <property type="component" value="Unassembled WGS sequence"/>
</dbReference>
<dbReference type="PROSITE" id="PS00107">
    <property type="entry name" value="PROTEIN_KINASE_ATP"/>
    <property type="match status" value="1"/>
</dbReference>
<dbReference type="InterPro" id="IPR011009">
    <property type="entry name" value="Kinase-like_dom_sf"/>
</dbReference>
<dbReference type="PATRIC" id="fig|66430.4.peg.407"/>
<dbReference type="InterPro" id="IPR017441">
    <property type="entry name" value="Protein_kinase_ATP_BS"/>
</dbReference>
<proteinExistence type="predicted"/>
<name>A0A0J6XJ95_9ACTN</name>
<dbReference type="PANTHER" id="PTHR43289">
    <property type="entry name" value="MITOGEN-ACTIVATED PROTEIN KINASE KINASE KINASE 20-RELATED"/>
    <property type="match status" value="1"/>
</dbReference>
<keyword evidence="4 7" id="KW-0547">Nucleotide-binding</keyword>
<organism evidence="10 11">
    <name type="scientific">Streptomyces roseus</name>
    <dbReference type="NCBI Taxonomy" id="66430"/>
    <lineage>
        <taxon>Bacteria</taxon>
        <taxon>Bacillati</taxon>
        <taxon>Actinomycetota</taxon>
        <taxon>Actinomycetes</taxon>
        <taxon>Kitasatosporales</taxon>
        <taxon>Streptomycetaceae</taxon>
        <taxon>Streptomyces</taxon>
    </lineage>
</organism>
<feature type="region of interest" description="Disordered" evidence="8">
    <location>
        <begin position="271"/>
        <end position="290"/>
    </location>
</feature>
<dbReference type="STRING" id="66430.ACS04_24590"/>
<dbReference type="RefSeq" id="WP_048478929.1">
    <property type="nucleotide sequence ID" value="NZ_JBIRUD010000001.1"/>
</dbReference>
<keyword evidence="2 10" id="KW-0723">Serine/threonine-protein kinase</keyword>
<evidence type="ECO:0000259" key="9">
    <source>
        <dbReference type="PROSITE" id="PS50011"/>
    </source>
</evidence>
<dbReference type="Gene3D" id="3.30.200.20">
    <property type="entry name" value="Phosphorylase Kinase, domain 1"/>
    <property type="match status" value="1"/>
</dbReference>
<dbReference type="GO" id="GO:0004674">
    <property type="term" value="F:protein serine/threonine kinase activity"/>
    <property type="evidence" value="ECO:0007669"/>
    <property type="project" value="UniProtKB-KW"/>
</dbReference>
<feature type="compositionally biased region" description="Low complexity" evidence="8">
    <location>
        <begin position="310"/>
        <end position="323"/>
    </location>
</feature>
<dbReference type="EMBL" id="LFML01000104">
    <property type="protein sequence ID" value="KMO95259.1"/>
    <property type="molecule type" value="Genomic_DNA"/>
</dbReference>
<dbReference type="SMART" id="SM00220">
    <property type="entry name" value="S_TKc"/>
    <property type="match status" value="1"/>
</dbReference>
<keyword evidence="6 7" id="KW-0067">ATP-binding</keyword>
<keyword evidence="5 10" id="KW-0418">Kinase</keyword>
<sequence length="479" mass="50854">MDDDHGQLLAGRYRLSRLLGQGGMGAVWRAHDERLERDVAVKELRLPEHLGEAERRDWIARLDREARAAARLKHPGIITVHDRISGPDGRPWIVMELVDGGSLADLIEADGPLTPERTVDIGRQVAAALGAAHLRGITHRDIKPANILLEGDRVVLTDFGIAALEGDATLTATGMIMGTPAFMAPEQVRGMPATAESDLWSLGATLYAAVEGRAPFAGTAPSAVLVAVATEPPIPAVRAGVLGPVLDGLLQKDPTERLSMARLQAQLSLVATSPPAPTRTPTPTQSPGALGPVEFRLPTMPAGSPSVPQAAAGPAVRRSAASPGPAPRRRFSRRAKLCASALVIALAADSGYLLYQEARDDSAYKANRRVAEALTAPAGFSRQSTTRIGQNRVQVTYTWPDPCADHCADQVSLAEQWMKQHAGTARVDTFGAASGSCLDREDGCPVLIERVPSYKAPALQSASLRTVGGRLSFRVDVGR</sequence>